<gene>
    <name evidence="1" type="ORF">Zmor_013119</name>
</gene>
<evidence type="ECO:0000313" key="2">
    <source>
        <dbReference type="Proteomes" id="UP001168821"/>
    </source>
</evidence>
<organism evidence="1 2">
    <name type="scientific">Zophobas morio</name>
    <dbReference type="NCBI Taxonomy" id="2755281"/>
    <lineage>
        <taxon>Eukaryota</taxon>
        <taxon>Metazoa</taxon>
        <taxon>Ecdysozoa</taxon>
        <taxon>Arthropoda</taxon>
        <taxon>Hexapoda</taxon>
        <taxon>Insecta</taxon>
        <taxon>Pterygota</taxon>
        <taxon>Neoptera</taxon>
        <taxon>Endopterygota</taxon>
        <taxon>Coleoptera</taxon>
        <taxon>Polyphaga</taxon>
        <taxon>Cucujiformia</taxon>
        <taxon>Tenebrionidae</taxon>
        <taxon>Zophobas</taxon>
    </lineage>
</organism>
<proteinExistence type="predicted"/>
<reference evidence="1" key="1">
    <citation type="journal article" date="2023" name="G3 (Bethesda)">
        <title>Whole genome assemblies of Zophobas morio and Tenebrio molitor.</title>
        <authorList>
            <person name="Kaur S."/>
            <person name="Stinson S.A."/>
            <person name="diCenzo G.C."/>
        </authorList>
    </citation>
    <scope>NUCLEOTIDE SEQUENCE</scope>
    <source>
        <strain evidence="1">QUZm001</strain>
    </source>
</reference>
<protein>
    <submittedName>
        <fullName evidence="1">Uncharacterized protein</fullName>
    </submittedName>
</protein>
<evidence type="ECO:0000313" key="1">
    <source>
        <dbReference type="EMBL" id="KAJ3653891.1"/>
    </source>
</evidence>
<accession>A0AA38IGV9</accession>
<sequence length="192" mass="21621">MQIALQRVTIIPLESGAGRHLKKSGPSRRKSNYVRGGCFASKNQLNSVFAFWLSARQKGLCRRGVRDRDVGCSLEQLERLLQWPNDGSRGRLGASRVLDHPDKSCISIEHRRRWIAAAPVNAGSHTASFIMLLYRYHWRFDSVSTTWRCPLTCRCSACHRRSFIIGETDLGLAAAGAIALDRGYHFDSKANY</sequence>
<dbReference type="AlphaFoldDB" id="A0AA38IGV9"/>
<comment type="caution">
    <text evidence="1">The sequence shown here is derived from an EMBL/GenBank/DDBJ whole genome shotgun (WGS) entry which is preliminary data.</text>
</comment>
<dbReference type="Proteomes" id="UP001168821">
    <property type="component" value="Unassembled WGS sequence"/>
</dbReference>
<name>A0AA38IGV9_9CUCU</name>
<dbReference type="EMBL" id="JALNTZ010000004">
    <property type="protein sequence ID" value="KAJ3653891.1"/>
    <property type="molecule type" value="Genomic_DNA"/>
</dbReference>
<keyword evidence="2" id="KW-1185">Reference proteome</keyword>